<dbReference type="EMBL" id="FOKV01000011">
    <property type="protein sequence ID" value="SFC88140.1"/>
    <property type="molecule type" value="Genomic_DNA"/>
</dbReference>
<gene>
    <name evidence="1" type="ORF">SAMN04487907_11123</name>
</gene>
<organism evidence="1 2">
    <name type="scientific">Zunongwangia mangrovi</name>
    <dbReference type="NCBI Taxonomy" id="1334022"/>
    <lineage>
        <taxon>Bacteria</taxon>
        <taxon>Pseudomonadati</taxon>
        <taxon>Bacteroidota</taxon>
        <taxon>Flavobacteriia</taxon>
        <taxon>Flavobacteriales</taxon>
        <taxon>Flavobacteriaceae</taxon>
        <taxon>Zunongwangia</taxon>
    </lineage>
</organism>
<proteinExistence type="predicted"/>
<dbReference type="Proteomes" id="UP000199438">
    <property type="component" value="Unassembled WGS sequence"/>
</dbReference>
<dbReference type="AlphaFoldDB" id="A0A1I1N2X5"/>
<evidence type="ECO:0000313" key="1">
    <source>
        <dbReference type="EMBL" id="SFC88140.1"/>
    </source>
</evidence>
<name>A0A1I1N2X5_9FLAO</name>
<keyword evidence="2" id="KW-1185">Reference proteome</keyword>
<dbReference type="OrthoDB" id="1448720at2"/>
<evidence type="ECO:0000313" key="2">
    <source>
        <dbReference type="Proteomes" id="UP000199438"/>
    </source>
</evidence>
<accession>A0A1I1N2X5</accession>
<sequence length="65" mass="7824">MGYLSYTKLDSETQEGLISMSKKEVEIRFGKQLKSYAQHHCANYDKLLEEQTIRNLYNYYFVFKM</sequence>
<reference evidence="2" key="1">
    <citation type="submission" date="2016-10" db="EMBL/GenBank/DDBJ databases">
        <authorList>
            <person name="Varghese N."/>
            <person name="Submissions S."/>
        </authorList>
    </citation>
    <scope>NUCLEOTIDE SEQUENCE [LARGE SCALE GENOMIC DNA]</scope>
    <source>
        <strain evidence="2">DSM 24499</strain>
    </source>
</reference>
<dbReference type="STRING" id="1334022.SAMN04487907_11123"/>
<protein>
    <submittedName>
        <fullName evidence="1">Uncharacterized protein</fullName>
    </submittedName>
</protein>